<comment type="caution">
    <text evidence="4">The sequence shown here is derived from an EMBL/GenBank/DDBJ whole genome shotgun (WGS) entry which is preliminary data.</text>
</comment>
<name>A0A8J2WB38_9NEOP</name>
<evidence type="ECO:0000256" key="1">
    <source>
        <dbReference type="SAM" id="Coils"/>
    </source>
</evidence>
<dbReference type="PANTHER" id="PTHR47771:SF3">
    <property type="entry name" value="LD27203P"/>
    <property type="match status" value="1"/>
</dbReference>
<keyword evidence="1" id="KW-0175">Coiled coil</keyword>
<keyword evidence="3" id="KW-0732">Signal</keyword>
<dbReference type="AlphaFoldDB" id="A0A8J2WB38"/>
<evidence type="ECO:0000313" key="4">
    <source>
        <dbReference type="EMBL" id="CAG9583141.1"/>
    </source>
</evidence>
<evidence type="ECO:0000256" key="3">
    <source>
        <dbReference type="SAM" id="SignalP"/>
    </source>
</evidence>
<evidence type="ECO:0000256" key="2">
    <source>
        <dbReference type="SAM" id="MobiDB-lite"/>
    </source>
</evidence>
<evidence type="ECO:0000313" key="5">
    <source>
        <dbReference type="Proteomes" id="UP000789524"/>
    </source>
</evidence>
<feature type="compositionally biased region" description="Low complexity" evidence="2">
    <location>
        <begin position="433"/>
        <end position="444"/>
    </location>
</feature>
<dbReference type="PANTHER" id="PTHR47771">
    <property type="entry name" value="LD27203P-RELATED"/>
    <property type="match status" value="1"/>
</dbReference>
<organism evidence="4 5">
    <name type="scientific">Danaus chrysippus</name>
    <name type="common">African queen</name>
    <dbReference type="NCBI Taxonomy" id="151541"/>
    <lineage>
        <taxon>Eukaryota</taxon>
        <taxon>Metazoa</taxon>
        <taxon>Ecdysozoa</taxon>
        <taxon>Arthropoda</taxon>
        <taxon>Hexapoda</taxon>
        <taxon>Insecta</taxon>
        <taxon>Pterygota</taxon>
        <taxon>Neoptera</taxon>
        <taxon>Endopterygota</taxon>
        <taxon>Lepidoptera</taxon>
        <taxon>Glossata</taxon>
        <taxon>Ditrysia</taxon>
        <taxon>Papilionoidea</taxon>
        <taxon>Nymphalidae</taxon>
        <taxon>Danainae</taxon>
        <taxon>Danaini</taxon>
        <taxon>Danaina</taxon>
        <taxon>Danaus</taxon>
        <taxon>Anosia</taxon>
    </lineage>
</organism>
<reference evidence="4" key="1">
    <citation type="submission" date="2021-09" db="EMBL/GenBank/DDBJ databases">
        <authorList>
            <person name="Martin H S."/>
        </authorList>
    </citation>
    <scope>NUCLEOTIDE SEQUENCE</scope>
</reference>
<dbReference type="Proteomes" id="UP000789524">
    <property type="component" value="Unassembled WGS sequence"/>
</dbReference>
<proteinExistence type="predicted"/>
<feature type="signal peptide" evidence="3">
    <location>
        <begin position="1"/>
        <end position="17"/>
    </location>
</feature>
<accession>A0A8J2WB38</accession>
<feature type="chain" id="PRO_5035284078" evidence="3">
    <location>
        <begin position="18"/>
        <end position="639"/>
    </location>
</feature>
<sequence length="639" mass="74098">MLTNILLISSVLVLSTAIQLKVGPQTFTDQQSSLQPQKPEKRYINNQEIKYYIPLGLNNAQNIRGENQQLSQPRFERPLLPFIKISPSGELQFQNVEQVQSPLVQNEKPKNDDSQEGLEFLRSFLEQKNKQQYQFVKYEQGNQEEKRINPFVQYSNKEQEENNLSEQIQQQLKRIVENNRLHLKALSSDSEENNYRKAIQSEQVQQSNNQREQENDSVRKEIENILRARANSGVEKQNQEEEESNYQKSPFFIHRLVRVTKHHPVNIVKQVKVPVPTPVLVPVPEPYEVKVPQPYHVPVEIIRHIPIPIVFCFIALFAVGLAKPKPQDFGKRYVSQELSLYLTPEEVKSLQAIRASQNLRFANGNAKQVQVKESNEGLQKYFDPQIQSVPSDEPQVKNFAPQGVLLQQEKNFNENLKNKNIAYIYLVKEKDQSNSNSQQSQNIQKESEKQENQVKINSNASPYVPVSYKNQEEKLLHEQLAQHWNRLLEHNRAQLKSLSVAQKESRAENEKQIIKSDKQEIPINQEQKVVKIEDQEQINAENEKAEVEREIESILRNHQDFNSKQLIPRGSQSPPILIHRQVSITRHHPIPVYKQVKVQVPTPVLVPVPEPYAVRVPQPYPVPLEVVKHIPVPVIKNQY</sequence>
<gene>
    <name evidence="4" type="ORF">DCHRY22_LOCUS14594</name>
</gene>
<keyword evidence="5" id="KW-1185">Reference proteome</keyword>
<feature type="coiled-coil region" evidence="1">
    <location>
        <begin position="201"/>
        <end position="228"/>
    </location>
</feature>
<protein>
    <submittedName>
        <fullName evidence="4">(African queen) hypothetical protein</fullName>
    </submittedName>
</protein>
<feature type="coiled-coil region" evidence="1">
    <location>
        <begin position="500"/>
        <end position="564"/>
    </location>
</feature>
<dbReference type="OrthoDB" id="6537767at2759"/>
<dbReference type="EMBL" id="CAKASE010000081">
    <property type="protein sequence ID" value="CAG9583141.1"/>
    <property type="molecule type" value="Genomic_DNA"/>
</dbReference>
<feature type="region of interest" description="Disordered" evidence="2">
    <location>
        <begin position="433"/>
        <end position="463"/>
    </location>
</feature>